<gene>
    <name evidence="1" type="ORF">ACCO45_003198</name>
</gene>
<reference evidence="1" key="1">
    <citation type="submission" date="2024-12" db="EMBL/GenBank/DDBJ databases">
        <title>Comparative genomics and development of molecular markers within Purpureocillium lilacinum and among Purpureocillium species.</title>
        <authorList>
            <person name="Yeh Z.-Y."/>
            <person name="Ni N.-T."/>
            <person name="Lo P.-H."/>
            <person name="Mushyakhwo K."/>
            <person name="Lin C.-F."/>
            <person name="Nai Y.-S."/>
        </authorList>
    </citation>
    <scope>NUCLEOTIDE SEQUENCE</scope>
    <source>
        <strain evidence="1">NCHU-NPUST-175</strain>
    </source>
</reference>
<accession>A0ACC4DZ86</accession>
<organism evidence="1 2">
    <name type="scientific">Purpureocillium lilacinum</name>
    <name type="common">Paecilomyces lilacinus</name>
    <dbReference type="NCBI Taxonomy" id="33203"/>
    <lineage>
        <taxon>Eukaryota</taxon>
        <taxon>Fungi</taxon>
        <taxon>Dikarya</taxon>
        <taxon>Ascomycota</taxon>
        <taxon>Pezizomycotina</taxon>
        <taxon>Sordariomycetes</taxon>
        <taxon>Hypocreomycetidae</taxon>
        <taxon>Hypocreales</taxon>
        <taxon>Ophiocordycipitaceae</taxon>
        <taxon>Purpureocillium</taxon>
    </lineage>
</organism>
<sequence length="535" mass="57504">MDERVNAVARCLTSRVTFSPPSPVGVRERAEALANTTLQGAAGGRRYKNETLQPWKPEDRYRHSASLRIGKGPIYSGTCNILLLPPTLSTITDRARTKHGDVDTSRRLRDSSTNNTPDENKRDAPRKAQPRYHFGLGAASPSRADQRRPSRTSLPACVPQLLPRVAANERVERRTSAHASLAVERPITLHHRPDHHPEVEPWSASTSTSTSTSSTVAARARTSSARLAQRDKDVACGFGAPPITGGNAISVNARAAITSIIIGTSGGLKGPASKFHNFLGTASPKTNWSTNNSTLDEASDSIATPALEGRLHPAVNLEALPDREPGPCFCPPSLVCLIQHIAASIHTYIQPARTAAAACDSIAIVISVAAHSHPPRHQSLIAIVRLTARPELHAAPPTWPVYALPSAYRARLRSRRSAARPRFYQQANAQRRRARHRLDGAHRLLGPPPSQPPALRRTLGPSNGPPGRPAKNDGNTPNQAHASPASPARPSRRPPPTALPSYTPASQRPHTPLRRPPAGQTPPTSHSSPAPRSPN</sequence>
<evidence type="ECO:0000313" key="2">
    <source>
        <dbReference type="Proteomes" id="UP001638806"/>
    </source>
</evidence>
<name>A0ACC4DZ86_PURLI</name>
<proteinExistence type="predicted"/>
<dbReference type="EMBL" id="JBGNUJ010000003">
    <property type="protein sequence ID" value="KAL3961675.1"/>
    <property type="molecule type" value="Genomic_DNA"/>
</dbReference>
<dbReference type="Proteomes" id="UP001638806">
    <property type="component" value="Unassembled WGS sequence"/>
</dbReference>
<evidence type="ECO:0000313" key="1">
    <source>
        <dbReference type="EMBL" id="KAL3961675.1"/>
    </source>
</evidence>
<comment type="caution">
    <text evidence="1">The sequence shown here is derived from an EMBL/GenBank/DDBJ whole genome shotgun (WGS) entry which is preliminary data.</text>
</comment>
<protein>
    <submittedName>
        <fullName evidence="1">Uncharacterized protein</fullName>
    </submittedName>
</protein>
<keyword evidence="2" id="KW-1185">Reference proteome</keyword>